<dbReference type="eggNOG" id="COG1051">
    <property type="taxonomic scope" value="Bacteria"/>
</dbReference>
<evidence type="ECO:0000313" key="2">
    <source>
        <dbReference type="Proteomes" id="UP000002362"/>
    </source>
</evidence>
<accession>D5T308</accession>
<dbReference type="KEGG" id="lki:LKI_05580"/>
<sequence length="84" mass="9551">MLGLSTNMTDSNSWGDAQETIGIGFEVRRVGGIMEKDGTETLDLQFVPIHPEPKMFVLQAQETLHRILTENELSDRPWLREHGE</sequence>
<organism evidence="1 2">
    <name type="scientific">Leuconostoc kimchii (strain IMSNU 11154 / KCTC 2386 / IH25)</name>
    <dbReference type="NCBI Taxonomy" id="762051"/>
    <lineage>
        <taxon>Bacteria</taxon>
        <taxon>Bacillati</taxon>
        <taxon>Bacillota</taxon>
        <taxon>Bacilli</taxon>
        <taxon>Lactobacillales</taxon>
        <taxon>Lactobacillaceae</taxon>
        <taxon>Leuconostoc</taxon>
    </lineage>
</organism>
<name>D5T308_LEUKI</name>
<evidence type="ECO:0000313" key="1">
    <source>
        <dbReference type="EMBL" id="ADG40657.1"/>
    </source>
</evidence>
<dbReference type="AlphaFoldDB" id="D5T308"/>
<dbReference type="Proteomes" id="UP000002362">
    <property type="component" value="Chromosome"/>
</dbReference>
<dbReference type="EMBL" id="CP001758">
    <property type="protein sequence ID" value="ADG40657.1"/>
    <property type="molecule type" value="Genomic_DNA"/>
</dbReference>
<dbReference type="STRING" id="762051.LKI_05580"/>
<gene>
    <name evidence="1" type="ordered locus">LKI_05580</name>
</gene>
<protein>
    <submittedName>
        <fullName evidence="1">Uncharacterized protein</fullName>
    </submittedName>
</protein>
<reference evidence="1 2" key="1">
    <citation type="journal article" date="2010" name="J. Bacteriol.">
        <title>Complete genome sequence analysis of Leuconostoc kimchii IMSNU 11154.</title>
        <authorList>
            <person name="Oh H.M."/>
            <person name="Cho Y.J."/>
            <person name="Kim B.K."/>
            <person name="Roe J.H."/>
            <person name="Kang S.O."/>
            <person name="Nahm B.H."/>
            <person name="Jeong G."/>
            <person name="Han H.U."/>
            <person name="Chun J."/>
        </authorList>
    </citation>
    <scope>NUCLEOTIDE SEQUENCE [LARGE SCALE GENOMIC DNA]</scope>
    <source>
        <strain evidence="2">IMSNU 11154 / KCTC 2386 / IH25</strain>
    </source>
</reference>
<dbReference type="PATRIC" id="fig|762051.18.peg.1125"/>
<dbReference type="HOGENOM" id="CLU_2523537_0_0_9"/>
<proteinExistence type="predicted"/>